<dbReference type="AlphaFoldDB" id="A0A938Y647"/>
<gene>
    <name evidence="2" type="ORF">JL106_05520</name>
</gene>
<dbReference type="RefSeq" id="WP_205259708.1">
    <property type="nucleotide sequence ID" value="NZ_JAERWK010000008.1"/>
</dbReference>
<reference evidence="2" key="1">
    <citation type="submission" date="2021-01" db="EMBL/GenBank/DDBJ databases">
        <title>YIM 132084 draft genome.</title>
        <authorList>
            <person name="An D."/>
        </authorList>
    </citation>
    <scope>NUCLEOTIDE SEQUENCE</scope>
    <source>
        <strain evidence="2">YIM 132084</strain>
    </source>
</reference>
<comment type="caution">
    <text evidence="2">The sequence shown here is derived from an EMBL/GenBank/DDBJ whole genome shotgun (WGS) entry which is preliminary data.</text>
</comment>
<dbReference type="EMBL" id="JAERWK010000008">
    <property type="protein sequence ID" value="MBM9466741.1"/>
    <property type="molecule type" value="Genomic_DNA"/>
</dbReference>
<protein>
    <submittedName>
        <fullName evidence="2">Uncharacterized protein</fullName>
    </submittedName>
</protein>
<organism evidence="2 3">
    <name type="scientific">Nakamurella leprariae</name>
    <dbReference type="NCBI Taxonomy" id="2803911"/>
    <lineage>
        <taxon>Bacteria</taxon>
        <taxon>Bacillati</taxon>
        <taxon>Actinomycetota</taxon>
        <taxon>Actinomycetes</taxon>
        <taxon>Nakamurellales</taxon>
        <taxon>Nakamurellaceae</taxon>
        <taxon>Nakamurella</taxon>
    </lineage>
</organism>
<keyword evidence="3" id="KW-1185">Reference proteome</keyword>
<evidence type="ECO:0000256" key="1">
    <source>
        <dbReference type="SAM" id="SignalP"/>
    </source>
</evidence>
<evidence type="ECO:0000313" key="2">
    <source>
        <dbReference type="EMBL" id="MBM9466741.1"/>
    </source>
</evidence>
<proteinExistence type="predicted"/>
<name>A0A938Y647_9ACTN</name>
<sequence>MRRLAALLLAIVAATASIGLVVAPVAAAASPARGALDSAVRVPNVTQAIITGWALDPNAPGAATEVHIYVNGAGHVRRAAEPRPDVNAALGVPGDHGFAATVPIGYGTNEVCVFAISATGAGNTLLRCQFVSGGRYDPAQGALDSVTVSPDGKAVTVAGWSRLPPLPRSTAPVHIYINGVGYERPAREPRPDVNAAFGVPGNYGFEHTLPLDPGSNEVCVFAISTVGSGNTLLGCRTVEGAASLLPAVGALDGVARSSDGTVATVSGWALDPNAPGESTDVDISVNGEWFTGEAADPRPDVNAVLGVRGDHGFAYDVPLRAGSNEVCAVAVSRSGGDDTALGCRTVHGPGSAPAQGVLDAAIRSVDGASVTVTGWTLDPNAPEAGTDVHIYVNGVGHARTAGQPRPDVNAVLGVPGDHGFHVTVPIDLRTAQVCVLAISTTGQANTVIGCREV</sequence>
<evidence type="ECO:0000313" key="3">
    <source>
        <dbReference type="Proteomes" id="UP000663792"/>
    </source>
</evidence>
<keyword evidence="1" id="KW-0732">Signal</keyword>
<accession>A0A938Y647</accession>
<feature type="signal peptide" evidence="1">
    <location>
        <begin position="1"/>
        <end position="28"/>
    </location>
</feature>
<feature type="chain" id="PRO_5037141580" evidence="1">
    <location>
        <begin position="29"/>
        <end position="453"/>
    </location>
</feature>
<dbReference type="Proteomes" id="UP000663792">
    <property type="component" value="Unassembled WGS sequence"/>
</dbReference>